<feature type="region of interest" description="Disordered" evidence="11">
    <location>
        <begin position="600"/>
        <end position="667"/>
    </location>
</feature>
<feature type="compositionally biased region" description="Basic and acidic residues" evidence="11">
    <location>
        <begin position="393"/>
        <end position="416"/>
    </location>
</feature>
<feature type="compositionally biased region" description="Basic and acidic residues" evidence="11">
    <location>
        <begin position="79"/>
        <end position="99"/>
    </location>
</feature>
<evidence type="ECO:0000256" key="5">
    <source>
        <dbReference type="ARBA" id="ARBA00022723"/>
    </source>
</evidence>
<feature type="region of interest" description="Disordered" evidence="11">
    <location>
        <begin position="320"/>
        <end position="516"/>
    </location>
</feature>
<accession>A0A0G2H7V3</accession>
<dbReference type="SUPFAM" id="SSF56784">
    <property type="entry name" value="HAD-like"/>
    <property type="match status" value="1"/>
</dbReference>
<dbReference type="InterPro" id="IPR023214">
    <property type="entry name" value="HAD_sf"/>
</dbReference>
<dbReference type="Proteomes" id="UP000053317">
    <property type="component" value="Unassembled WGS sequence"/>
</dbReference>
<dbReference type="EC" id="2.3.2.27" evidence="3"/>
<evidence type="ECO:0000313" key="14">
    <source>
        <dbReference type="Proteomes" id="UP000053317"/>
    </source>
</evidence>
<feature type="region of interest" description="Disordered" evidence="11">
    <location>
        <begin position="59"/>
        <end position="145"/>
    </location>
</feature>
<dbReference type="SMART" id="SM00184">
    <property type="entry name" value="RING"/>
    <property type="match status" value="1"/>
</dbReference>
<evidence type="ECO:0000259" key="12">
    <source>
        <dbReference type="PROSITE" id="PS50089"/>
    </source>
</evidence>
<evidence type="ECO:0000256" key="6">
    <source>
        <dbReference type="ARBA" id="ARBA00022771"/>
    </source>
</evidence>
<dbReference type="GO" id="GO:0008270">
    <property type="term" value="F:zinc ion binding"/>
    <property type="evidence" value="ECO:0007669"/>
    <property type="project" value="UniProtKB-KW"/>
</dbReference>
<dbReference type="InterPro" id="IPR006357">
    <property type="entry name" value="HAD-SF_hydro_IIA"/>
</dbReference>
<comment type="subcellular location">
    <subcellularLocation>
        <location evidence="2">Membrane</location>
        <topology evidence="2">Single-pass membrane protein</topology>
    </subcellularLocation>
</comment>
<keyword evidence="9" id="KW-0472">Membrane</keyword>
<reference evidence="13 14" key="2">
    <citation type="submission" date="2015-05" db="EMBL/GenBank/DDBJ databases">
        <authorList>
            <person name="Morales-Cruz A."/>
            <person name="Amrine K.C."/>
            <person name="Cantu D."/>
        </authorList>
    </citation>
    <scope>NUCLEOTIDE SEQUENCE [LARGE SCALE GENOMIC DNA]</scope>
    <source>
        <strain evidence="13">UCRPC4</strain>
    </source>
</reference>
<dbReference type="NCBIfam" id="TIGR01460">
    <property type="entry name" value="HAD-SF-IIA"/>
    <property type="match status" value="1"/>
</dbReference>
<dbReference type="InterPro" id="IPR036412">
    <property type="entry name" value="HAD-like_sf"/>
</dbReference>
<comment type="caution">
    <text evidence="13">The sequence shown here is derived from an EMBL/GenBank/DDBJ whole genome shotgun (WGS) entry which is preliminary data.</text>
</comment>
<dbReference type="GO" id="GO:0061630">
    <property type="term" value="F:ubiquitin protein ligase activity"/>
    <property type="evidence" value="ECO:0007669"/>
    <property type="project" value="UniProtKB-EC"/>
</dbReference>
<protein>
    <recommendedName>
        <fullName evidence="3">RING-type E3 ubiquitin transferase</fullName>
        <ecNumber evidence="3">2.3.2.27</ecNumber>
    </recommendedName>
</protein>
<dbReference type="InterPro" id="IPR013083">
    <property type="entry name" value="Znf_RING/FYVE/PHD"/>
</dbReference>
<evidence type="ECO:0000256" key="8">
    <source>
        <dbReference type="ARBA" id="ARBA00022989"/>
    </source>
</evidence>
<dbReference type="NCBIfam" id="TIGR01456">
    <property type="entry name" value="CECR5"/>
    <property type="match status" value="1"/>
</dbReference>
<dbReference type="PANTHER" id="PTHR47168">
    <property type="entry name" value="RING ZINC FINGER DOMAIN SUPERFAMILY PROTEIN-RELATED"/>
    <property type="match status" value="1"/>
</dbReference>
<evidence type="ECO:0000256" key="2">
    <source>
        <dbReference type="ARBA" id="ARBA00004167"/>
    </source>
</evidence>
<dbReference type="Pfam" id="PF13242">
    <property type="entry name" value="Hydrolase_like"/>
    <property type="match status" value="1"/>
</dbReference>
<evidence type="ECO:0000256" key="7">
    <source>
        <dbReference type="ARBA" id="ARBA00022833"/>
    </source>
</evidence>
<dbReference type="Gene3D" id="3.50.30.30">
    <property type="match status" value="1"/>
</dbReference>
<feature type="compositionally biased region" description="Polar residues" evidence="11">
    <location>
        <begin position="297"/>
        <end position="306"/>
    </location>
</feature>
<dbReference type="AlphaFoldDB" id="A0A0G2H7V3"/>
<dbReference type="Pfam" id="PF13344">
    <property type="entry name" value="Hydrolase_6"/>
    <property type="match status" value="1"/>
</dbReference>
<feature type="compositionally biased region" description="Low complexity" evidence="11">
    <location>
        <begin position="606"/>
        <end position="642"/>
    </location>
</feature>
<gene>
    <name evidence="13" type="ORF">UCRPC4_g02279</name>
</gene>
<evidence type="ECO:0000256" key="11">
    <source>
        <dbReference type="SAM" id="MobiDB-lite"/>
    </source>
</evidence>
<feature type="compositionally biased region" description="Polar residues" evidence="11">
    <location>
        <begin position="466"/>
        <end position="477"/>
    </location>
</feature>
<feature type="compositionally biased region" description="Basic and acidic residues" evidence="11">
    <location>
        <begin position="374"/>
        <end position="385"/>
    </location>
</feature>
<sequence length="1205" mass="131169">MISLTDDNTTFFIAKPADFGPDLPGKGLNGQLWVGVGFGEDILRDDGVLASAEGELGCSDVPGWDGISKKGPRPSPLKTDVRKVSHGEKVVTDSAKEVAQKGGDSTVLAKTDAGEPRIAPIAEDGTDDHLHHPLPESGNPNAASPVHPVVQENTVDKVTPTAHADIQSLQESAEIAGKIVLLRRGGCGFLEKVKWAQRRGAIAVIVGDNARHGSLLTMYARGDTSNITIPSVFTSHTTAHLLSSLLPPEAVDDALAMESKPAPGYTNANSKPKSAEGDSSGALNLGDRESKIGDVQTPISSTSDRQSWIRSLLNAVGLGRDSATAEEDSRRPPSSGNIDWVLVEDFEDDDSTVTSKDKSMDDETSYMSSTKSKPSHDKTTKHAGADDFVIGEQDWRDPDLLKPTHKATDLEKDMSKVESSTDQSSHEEDTHTGRLKGGSITPGSGEYHHPPSSAGGKGSRVKGTKNETPSKASSGRTGKNWLGWLTTAHDEHTTKDGSPKGMEIIPQSDLHVSKPDHVSSSQTKVMHKDEDHEGLWITLTPTSMSTSPFLDTLLVLVVSPLVTLTVVYALLLLRSRIRRRRWRAPKSVVERLPVRTYHTMSTSAVSSQLSSPDTSSPTTPLLRATASTRTRPRSRTASSLPTGSEASDTSAAACTPPEKNRPGTAWRRRYTGRQVECVVCLEEYIDGQSRVMSLPCGHEFHVECITPWLTTRRRTCPICKGDVVRSMAQMGHYNNQEVDTQNSSDDFQDIAAEARNDSPSAAIPIPRGEGEADQDLERAGDEAGEAVGHGAQSGRRGWRNMLSLSALSGDTIWAGRQTPVDRNRIDGVLLRSSAPLPGAIKTLRYLQSRNVPFILLTNGGGKTEQQRVEDLTQTLEVPLDTKNFIQSHTPFKELTIGQPGGGEGLKEKNVLIMGGEGGKCREVAESYGFKHAITPGDILVAHPGIWPFSRQWIDTYYKPFARPLPKPIITDPTISHSASQLSSLTPETNLQVSSIHVYNDPRDWGLDTTIILDLLLSHRGFLGTRSRLLGDTSLPNRGYQQDGQPTLWFSNPDLEWAASYHHPRLGQGGFREAFEGVWRAMTDPDNAGDVALKKTVIGKPFHDTYSYAEKILTTFRKELSESQGVDGSAELYRVYMIGDNPESDIRGANDYKSPQGTQWNSVLLRSGVYDEDAMGKPRYEPKIIMDDVWSGVQWALEKEGWCIDG</sequence>
<dbReference type="OrthoDB" id="5357315at2759"/>
<dbReference type="Pfam" id="PF13639">
    <property type="entry name" value="zf-RING_2"/>
    <property type="match status" value="1"/>
</dbReference>
<dbReference type="FunFam" id="3.30.40.10:FF:000364">
    <property type="entry name" value="Protease-associated PA domain protein"/>
    <property type="match status" value="1"/>
</dbReference>
<dbReference type="InterPro" id="IPR006353">
    <property type="entry name" value="HAD-SF_hydro_IIA_CECR5"/>
</dbReference>
<reference evidence="13 14" key="1">
    <citation type="submission" date="2015-05" db="EMBL/GenBank/DDBJ databases">
        <title>Distinctive expansion of gene families associated with plant cell wall degradation and secondary metabolism in the genomes of grapevine trunk pathogens.</title>
        <authorList>
            <person name="Lawrence D.P."/>
            <person name="Travadon R."/>
            <person name="Rolshausen P.E."/>
            <person name="Baumgartner K."/>
        </authorList>
    </citation>
    <scope>NUCLEOTIDE SEQUENCE [LARGE SCALE GENOMIC DNA]</scope>
    <source>
        <strain evidence="13">UCRPC4</strain>
    </source>
</reference>
<comment type="catalytic activity">
    <reaction evidence="1">
        <text>S-ubiquitinyl-[E2 ubiquitin-conjugating enzyme]-L-cysteine + [acceptor protein]-L-lysine = [E2 ubiquitin-conjugating enzyme]-L-cysteine + N(6)-ubiquitinyl-[acceptor protein]-L-lysine.</text>
        <dbReference type="EC" id="2.3.2.27"/>
    </reaction>
</comment>
<evidence type="ECO:0000256" key="1">
    <source>
        <dbReference type="ARBA" id="ARBA00000900"/>
    </source>
</evidence>
<keyword evidence="4" id="KW-0812">Transmembrane</keyword>
<dbReference type="InterPro" id="IPR051653">
    <property type="entry name" value="E3_ligase_sorting_rcpt"/>
</dbReference>
<name>A0A0G2H7V3_PHACM</name>
<keyword evidence="5" id="KW-0479">Metal-binding</keyword>
<keyword evidence="8" id="KW-1133">Transmembrane helix</keyword>
<dbReference type="Gene3D" id="3.30.40.10">
    <property type="entry name" value="Zinc/RING finger domain, C3HC4 (zinc finger)"/>
    <property type="match status" value="1"/>
</dbReference>
<evidence type="ECO:0000256" key="3">
    <source>
        <dbReference type="ARBA" id="ARBA00012483"/>
    </source>
</evidence>
<dbReference type="InterPro" id="IPR001841">
    <property type="entry name" value="Znf_RING"/>
</dbReference>
<keyword evidence="6 10" id="KW-0863">Zinc-finger</keyword>
<keyword evidence="7" id="KW-0862">Zinc</keyword>
<evidence type="ECO:0000256" key="4">
    <source>
        <dbReference type="ARBA" id="ARBA00022692"/>
    </source>
</evidence>
<feature type="region of interest" description="Disordered" evidence="11">
    <location>
        <begin position="756"/>
        <end position="794"/>
    </location>
</feature>
<evidence type="ECO:0000256" key="9">
    <source>
        <dbReference type="ARBA" id="ARBA00023136"/>
    </source>
</evidence>
<dbReference type="Gene3D" id="3.40.50.1000">
    <property type="entry name" value="HAD superfamily/HAD-like"/>
    <property type="match status" value="2"/>
</dbReference>
<dbReference type="CDD" id="cd16454">
    <property type="entry name" value="RING-H2_PA-TM-RING"/>
    <property type="match status" value="1"/>
</dbReference>
<proteinExistence type="predicted"/>
<feature type="domain" description="RING-type" evidence="12">
    <location>
        <begin position="677"/>
        <end position="720"/>
    </location>
</feature>
<dbReference type="CDD" id="cd04813">
    <property type="entry name" value="PA_1"/>
    <property type="match status" value="1"/>
</dbReference>
<dbReference type="PANTHER" id="PTHR47168:SF1">
    <property type="entry name" value="OS02G0798600 PROTEIN"/>
    <property type="match status" value="1"/>
</dbReference>
<keyword evidence="14" id="KW-1185">Reference proteome</keyword>
<dbReference type="GO" id="GO:0016020">
    <property type="term" value="C:membrane"/>
    <property type="evidence" value="ECO:0007669"/>
    <property type="project" value="UniProtKB-SubCell"/>
</dbReference>
<dbReference type="PROSITE" id="PS50089">
    <property type="entry name" value="ZF_RING_2"/>
    <property type="match status" value="1"/>
</dbReference>
<feature type="region of interest" description="Disordered" evidence="11">
    <location>
        <begin position="259"/>
        <end position="306"/>
    </location>
</feature>
<dbReference type="SUPFAM" id="SSF57850">
    <property type="entry name" value="RING/U-box"/>
    <property type="match status" value="1"/>
</dbReference>
<feature type="compositionally biased region" description="Acidic residues" evidence="11">
    <location>
        <begin position="342"/>
        <end position="351"/>
    </location>
</feature>
<evidence type="ECO:0000256" key="10">
    <source>
        <dbReference type="PROSITE-ProRule" id="PRU00175"/>
    </source>
</evidence>
<dbReference type="InterPro" id="IPR046450">
    <property type="entry name" value="PA_dom_sf"/>
</dbReference>
<dbReference type="Pfam" id="PF02225">
    <property type="entry name" value="PA"/>
    <property type="match status" value="1"/>
</dbReference>
<dbReference type="InterPro" id="IPR003137">
    <property type="entry name" value="PA_domain"/>
</dbReference>
<dbReference type="SUPFAM" id="SSF52025">
    <property type="entry name" value="PA domain"/>
    <property type="match status" value="1"/>
</dbReference>
<organism evidence="13 14">
    <name type="scientific">Phaeomoniella chlamydospora</name>
    <name type="common">Phaeoacremonium chlamydosporum</name>
    <dbReference type="NCBI Taxonomy" id="158046"/>
    <lineage>
        <taxon>Eukaryota</taxon>
        <taxon>Fungi</taxon>
        <taxon>Dikarya</taxon>
        <taxon>Ascomycota</taxon>
        <taxon>Pezizomycotina</taxon>
        <taxon>Eurotiomycetes</taxon>
        <taxon>Chaetothyriomycetidae</taxon>
        <taxon>Phaeomoniellales</taxon>
        <taxon>Phaeomoniellaceae</taxon>
        <taxon>Phaeomoniella</taxon>
    </lineage>
</organism>
<feature type="compositionally biased region" description="Basic and acidic residues" evidence="11">
    <location>
        <begin position="488"/>
        <end position="498"/>
    </location>
</feature>
<evidence type="ECO:0000313" key="13">
    <source>
        <dbReference type="EMBL" id="KKY24750.1"/>
    </source>
</evidence>
<dbReference type="EMBL" id="LCWF01000056">
    <property type="protein sequence ID" value="KKY24750.1"/>
    <property type="molecule type" value="Genomic_DNA"/>
</dbReference>